<dbReference type="AlphaFoldDB" id="A0A9D4L5C3"/>
<organism evidence="1 2">
    <name type="scientific">Dreissena polymorpha</name>
    <name type="common">Zebra mussel</name>
    <name type="synonym">Mytilus polymorpha</name>
    <dbReference type="NCBI Taxonomy" id="45954"/>
    <lineage>
        <taxon>Eukaryota</taxon>
        <taxon>Metazoa</taxon>
        <taxon>Spiralia</taxon>
        <taxon>Lophotrochozoa</taxon>
        <taxon>Mollusca</taxon>
        <taxon>Bivalvia</taxon>
        <taxon>Autobranchia</taxon>
        <taxon>Heteroconchia</taxon>
        <taxon>Euheterodonta</taxon>
        <taxon>Imparidentia</taxon>
        <taxon>Neoheterodontei</taxon>
        <taxon>Myida</taxon>
        <taxon>Dreissenoidea</taxon>
        <taxon>Dreissenidae</taxon>
        <taxon>Dreissena</taxon>
    </lineage>
</organism>
<dbReference type="Proteomes" id="UP000828390">
    <property type="component" value="Unassembled WGS sequence"/>
</dbReference>
<gene>
    <name evidence="1" type="ORF">DPMN_094795</name>
</gene>
<reference evidence="1" key="1">
    <citation type="journal article" date="2019" name="bioRxiv">
        <title>The Genome of the Zebra Mussel, Dreissena polymorpha: A Resource for Invasive Species Research.</title>
        <authorList>
            <person name="McCartney M.A."/>
            <person name="Auch B."/>
            <person name="Kono T."/>
            <person name="Mallez S."/>
            <person name="Zhang Y."/>
            <person name="Obille A."/>
            <person name="Becker A."/>
            <person name="Abrahante J.E."/>
            <person name="Garbe J."/>
            <person name="Badalamenti J.P."/>
            <person name="Herman A."/>
            <person name="Mangelson H."/>
            <person name="Liachko I."/>
            <person name="Sullivan S."/>
            <person name="Sone E.D."/>
            <person name="Koren S."/>
            <person name="Silverstein K.A.T."/>
            <person name="Beckman K.B."/>
            <person name="Gohl D.M."/>
        </authorList>
    </citation>
    <scope>NUCLEOTIDE SEQUENCE</scope>
    <source>
        <strain evidence="1">Duluth1</strain>
        <tissue evidence="1">Whole animal</tissue>
    </source>
</reference>
<evidence type="ECO:0000313" key="2">
    <source>
        <dbReference type="Proteomes" id="UP000828390"/>
    </source>
</evidence>
<evidence type="ECO:0000313" key="1">
    <source>
        <dbReference type="EMBL" id="KAH3852292.1"/>
    </source>
</evidence>
<accession>A0A9D4L5C3</accession>
<name>A0A9D4L5C3_DREPO</name>
<dbReference type="EMBL" id="JAIWYP010000003">
    <property type="protein sequence ID" value="KAH3852292.1"/>
    <property type="molecule type" value="Genomic_DNA"/>
</dbReference>
<keyword evidence="2" id="KW-1185">Reference proteome</keyword>
<comment type="caution">
    <text evidence="1">The sequence shown here is derived from an EMBL/GenBank/DDBJ whole genome shotgun (WGS) entry which is preliminary data.</text>
</comment>
<proteinExistence type="predicted"/>
<protein>
    <submittedName>
        <fullName evidence="1">Uncharacterized protein</fullName>
    </submittedName>
</protein>
<reference evidence="1" key="2">
    <citation type="submission" date="2020-11" db="EMBL/GenBank/DDBJ databases">
        <authorList>
            <person name="McCartney M.A."/>
            <person name="Auch B."/>
            <person name="Kono T."/>
            <person name="Mallez S."/>
            <person name="Becker A."/>
            <person name="Gohl D.M."/>
            <person name="Silverstein K.A.T."/>
            <person name="Koren S."/>
            <person name="Bechman K.B."/>
            <person name="Herman A."/>
            <person name="Abrahante J.E."/>
            <person name="Garbe J."/>
        </authorList>
    </citation>
    <scope>NUCLEOTIDE SEQUENCE</scope>
    <source>
        <strain evidence="1">Duluth1</strain>
        <tissue evidence="1">Whole animal</tissue>
    </source>
</reference>
<sequence length="314" mass="35451">MISVRDKNIKSIQDLYAQTSKYINTLRKNFEAIIDTIEKDTLKYVDNKMDELKETLKSDMANLSQLDVNMKRLNAAISVQTSKGNPLSFMMEMKYLDIMTTSESILDDLDEGSDTMITLKYNAEQHFVDQLQSFGKFSVSKIPSATSIFVDRIHCERHNIRMSHERVCDIRGICELSTGTLVIADRTNSSIKVLDNNYHVVNCMALSFPPNDICCISSTKVAVAMNSMTGGQIIIINVTAKDITVENTYEFKHKCTGITSTEYSMFVTTNTALLQYKMTAAMEFVKTIYEDTSSYLTGKCTLPKICICPLKRKV</sequence>